<evidence type="ECO:0000256" key="1">
    <source>
        <dbReference type="SAM" id="MobiDB-lite"/>
    </source>
</evidence>
<protein>
    <submittedName>
        <fullName evidence="2">Uncharacterized protein</fullName>
    </submittedName>
</protein>
<accession>W1NDQ1</accession>
<dbReference type="Gramene" id="ERM93837">
    <property type="protein sequence ID" value="ERM93837"/>
    <property type="gene ID" value="AMTR_s00138p00063760"/>
</dbReference>
<evidence type="ECO:0000313" key="3">
    <source>
        <dbReference type="Proteomes" id="UP000017836"/>
    </source>
</evidence>
<feature type="compositionally biased region" description="Basic residues" evidence="1">
    <location>
        <begin position="28"/>
        <end position="37"/>
    </location>
</feature>
<sequence length="120" mass="13790">MRAWPCLNICNANTHGAINQIERSQQKAARKGLRKLKASPQKLNRHCQSSPKEAIRHSLKLSAYNRRIGNEGNLQWRRRKRMKKARLNEVTLGGKKPRSKMTVERGTVQIRAFYLGKTLG</sequence>
<dbReference type="AlphaFoldDB" id="W1NDQ1"/>
<evidence type="ECO:0000313" key="2">
    <source>
        <dbReference type="EMBL" id="ERM93837.1"/>
    </source>
</evidence>
<reference evidence="3" key="1">
    <citation type="journal article" date="2013" name="Science">
        <title>The Amborella genome and the evolution of flowering plants.</title>
        <authorList>
            <consortium name="Amborella Genome Project"/>
        </authorList>
    </citation>
    <scope>NUCLEOTIDE SEQUENCE [LARGE SCALE GENOMIC DNA]</scope>
</reference>
<name>W1NDQ1_AMBTC</name>
<dbReference type="EMBL" id="KI397561">
    <property type="protein sequence ID" value="ERM93837.1"/>
    <property type="molecule type" value="Genomic_DNA"/>
</dbReference>
<gene>
    <name evidence="2" type="ORF">AMTR_s00138p00063760</name>
</gene>
<feature type="region of interest" description="Disordered" evidence="1">
    <location>
        <begin position="25"/>
        <end position="52"/>
    </location>
</feature>
<dbReference type="HOGENOM" id="CLU_2052815_0_0_1"/>
<proteinExistence type="predicted"/>
<organism evidence="2 3">
    <name type="scientific">Amborella trichopoda</name>
    <dbReference type="NCBI Taxonomy" id="13333"/>
    <lineage>
        <taxon>Eukaryota</taxon>
        <taxon>Viridiplantae</taxon>
        <taxon>Streptophyta</taxon>
        <taxon>Embryophyta</taxon>
        <taxon>Tracheophyta</taxon>
        <taxon>Spermatophyta</taxon>
        <taxon>Magnoliopsida</taxon>
        <taxon>Amborellales</taxon>
        <taxon>Amborellaceae</taxon>
        <taxon>Amborella</taxon>
    </lineage>
</organism>
<dbReference type="Proteomes" id="UP000017836">
    <property type="component" value="Unassembled WGS sequence"/>
</dbReference>
<keyword evidence="3" id="KW-1185">Reference proteome</keyword>